<sequence>MPRNKSSFRRTGAKFSARESGVASKQTEGWSSSDEPPSLVNIWSGPVARTFAARPLLAVLFWSTIRFLVVGQGGQVGAGSARGGSQFTSARRAARAPRPFINTI</sequence>
<reference evidence="2 3" key="1">
    <citation type="submission" date="2020-04" db="EMBL/GenBank/DDBJ databases">
        <authorList>
            <person name="Wallbank WR R."/>
            <person name="Pardo Diaz C."/>
            <person name="Kozak K."/>
            <person name="Martin S."/>
            <person name="Jiggins C."/>
            <person name="Moest M."/>
            <person name="Warren A I."/>
            <person name="Byers J.R.P. K."/>
            <person name="Montejo-Kovacevich G."/>
            <person name="Yen C E."/>
        </authorList>
    </citation>
    <scope>NUCLEOTIDE SEQUENCE [LARGE SCALE GENOMIC DNA]</scope>
</reference>
<dbReference type="OrthoDB" id="7385216at2759"/>
<organism evidence="2 3">
    <name type="scientific">Arctia plantaginis</name>
    <name type="common">Wood tiger moth</name>
    <name type="synonym">Phalaena plantaginis</name>
    <dbReference type="NCBI Taxonomy" id="874455"/>
    <lineage>
        <taxon>Eukaryota</taxon>
        <taxon>Metazoa</taxon>
        <taxon>Ecdysozoa</taxon>
        <taxon>Arthropoda</taxon>
        <taxon>Hexapoda</taxon>
        <taxon>Insecta</taxon>
        <taxon>Pterygota</taxon>
        <taxon>Neoptera</taxon>
        <taxon>Endopterygota</taxon>
        <taxon>Lepidoptera</taxon>
        <taxon>Glossata</taxon>
        <taxon>Ditrysia</taxon>
        <taxon>Noctuoidea</taxon>
        <taxon>Erebidae</taxon>
        <taxon>Arctiinae</taxon>
        <taxon>Arctia</taxon>
    </lineage>
</organism>
<comment type="caution">
    <text evidence="2">The sequence shown here is derived from an EMBL/GenBank/DDBJ whole genome shotgun (WGS) entry which is preliminary data.</text>
</comment>
<proteinExistence type="predicted"/>
<evidence type="ECO:0000313" key="3">
    <source>
        <dbReference type="Proteomes" id="UP000494106"/>
    </source>
</evidence>
<dbReference type="AlphaFoldDB" id="A0A8S1AQH3"/>
<feature type="compositionally biased region" description="Polar residues" evidence="1">
    <location>
        <begin position="23"/>
        <end position="35"/>
    </location>
</feature>
<dbReference type="Proteomes" id="UP000494106">
    <property type="component" value="Unassembled WGS sequence"/>
</dbReference>
<name>A0A8S1AQH3_ARCPL</name>
<dbReference type="EMBL" id="CADEBC010000540">
    <property type="protein sequence ID" value="CAB3250511.1"/>
    <property type="molecule type" value="Genomic_DNA"/>
</dbReference>
<evidence type="ECO:0000256" key="1">
    <source>
        <dbReference type="SAM" id="MobiDB-lite"/>
    </source>
</evidence>
<protein>
    <submittedName>
        <fullName evidence="2">Uncharacterized protein</fullName>
    </submittedName>
</protein>
<gene>
    <name evidence="2" type="ORF">APLA_LOCUS12746</name>
</gene>
<evidence type="ECO:0000313" key="2">
    <source>
        <dbReference type="EMBL" id="CAB3250511.1"/>
    </source>
</evidence>
<feature type="compositionally biased region" description="Basic residues" evidence="1">
    <location>
        <begin position="1"/>
        <end position="12"/>
    </location>
</feature>
<feature type="region of interest" description="Disordered" evidence="1">
    <location>
        <begin position="76"/>
        <end position="104"/>
    </location>
</feature>
<keyword evidence="3" id="KW-1185">Reference proteome</keyword>
<feature type="region of interest" description="Disordered" evidence="1">
    <location>
        <begin position="1"/>
        <end position="36"/>
    </location>
</feature>
<accession>A0A8S1AQH3</accession>